<name>A0ABR6CQZ4_9BACI</name>
<dbReference type="Proteomes" id="UP000626697">
    <property type="component" value="Unassembled WGS sequence"/>
</dbReference>
<dbReference type="PANTHER" id="PTHR43408">
    <property type="entry name" value="FMN REDUCTASE (NADPH)"/>
    <property type="match status" value="1"/>
</dbReference>
<accession>A0ABR6CQZ4</accession>
<keyword evidence="1" id="KW-0285">Flavoprotein</keyword>
<proteinExistence type="predicted"/>
<dbReference type="RefSeq" id="WP_246399320.1">
    <property type="nucleotide sequence ID" value="NZ_JACJHX010000006.1"/>
</dbReference>
<reference evidence="5 6" key="1">
    <citation type="submission" date="2020-08" db="EMBL/GenBank/DDBJ databases">
        <title>Genomic Encyclopedia of Type Strains, Phase IV (KMG-IV): sequencing the most valuable type-strain genomes for metagenomic binning, comparative biology and taxonomic classification.</title>
        <authorList>
            <person name="Goeker M."/>
        </authorList>
    </citation>
    <scope>NUCLEOTIDE SEQUENCE [LARGE SCALE GENOMIC DNA]</scope>
    <source>
        <strain evidence="5 6">DSM 105481</strain>
    </source>
</reference>
<dbReference type="EC" id="1.5.1.38" evidence="5"/>
<comment type="caution">
    <text evidence="5">The sequence shown here is derived from an EMBL/GenBank/DDBJ whole genome shotgun (WGS) entry which is preliminary data.</text>
</comment>
<feature type="domain" description="NADPH-dependent FMN reductase-like" evidence="4">
    <location>
        <begin position="21"/>
        <end position="160"/>
    </location>
</feature>
<dbReference type="Pfam" id="PF03358">
    <property type="entry name" value="FMN_red"/>
    <property type="match status" value="1"/>
</dbReference>
<evidence type="ECO:0000259" key="4">
    <source>
        <dbReference type="Pfam" id="PF03358"/>
    </source>
</evidence>
<evidence type="ECO:0000256" key="2">
    <source>
        <dbReference type="ARBA" id="ARBA00022643"/>
    </source>
</evidence>
<keyword evidence="3 5" id="KW-0560">Oxidoreductase</keyword>
<keyword evidence="2" id="KW-0288">FMN</keyword>
<keyword evidence="6" id="KW-1185">Reference proteome</keyword>
<dbReference type="InterPro" id="IPR051814">
    <property type="entry name" value="NAD(P)H-dep_FMN_reductase"/>
</dbReference>
<sequence length="199" mass="21892">MLIRTKDNYYFTKKEGQQMPNVVILSGSPSAPSRTDFVLKFVQSLLEKENITVTYVSVLDIPAEDLHKARYNSSEIKAIANSIEEADGVIIGSPVYKASYTGVLKSLIDLIPEGAFKGIPVLPIMVGGSKAHLLAIDFALKPLIATLKGRATQGTYIIDNQIDKENSLQPITDQDIQARLNNDLEEFLQIIKQTKAITS</sequence>
<dbReference type="NCBIfam" id="TIGR03567">
    <property type="entry name" value="FMN_reduc_SsuE"/>
    <property type="match status" value="1"/>
</dbReference>
<protein>
    <submittedName>
        <fullName evidence="5">FMN reductase</fullName>
        <ecNumber evidence="5">1.5.1.38</ecNumber>
    </submittedName>
</protein>
<dbReference type="Gene3D" id="3.40.50.360">
    <property type="match status" value="1"/>
</dbReference>
<gene>
    <name evidence="5" type="ORF">HNP81_002348</name>
</gene>
<organism evidence="5 6">
    <name type="scientific">Peribacillus huizhouensis</name>
    <dbReference type="NCBI Taxonomy" id="1501239"/>
    <lineage>
        <taxon>Bacteria</taxon>
        <taxon>Bacillati</taxon>
        <taxon>Bacillota</taxon>
        <taxon>Bacilli</taxon>
        <taxon>Bacillales</taxon>
        <taxon>Bacillaceae</taxon>
        <taxon>Peribacillus</taxon>
    </lineage>
</organism>
<evidence type="ECO:0000313" key="5">
    <source>
        <dbReference type="EMBL" id="MBA9027058.1"/>
    </source>
</evidence>
<dbReference type="SUPFAM" id="SSF52218">
    <property type="entry name" value="Flavoproteins"/>
    <property type="match status" value="1"/>
</dbReference>
<dbReference type="InterPro" id="IPR005025">
    <property type="entry name" value="FMN_Rdtase-like_dom"/>
</dbReference>
<dbReference type="InterPro" id="IPR029039">
    <property type="entry name" value="Flavoprotein-like_sf"/>
</dbReference>
<dbReference type="PANTHER" id="PTHR43408:SF1">
    <property type="entry name" value="FMN REDUCTASE (NADPH)"/>
    <property type="match status" value="1"/>
</dbReference>
<evidence type="ECO:0000313" key="6">
    <source>
        <dbReference type="Proteomes" id="UP000626697"/>
    </source>
</evidence>
<evidence type="ECO:0000256" key="1">
    <source>
        <dbReference type="ARBA" id="ARBA00022630"/>
    </source>
</evidence>
<dbReference type="EMBL" id="JACJHX010000006">
    <property type="protein sequence ID" value="MBA9027058.1"/>
    <property type="molecule type" value="Genomic_DNA"/>
</dbReference>
<dbReference type="InterPro" id="IPR020048">
    <property type="entry name" value="NADPH-dep_FMN_reduc_SsuE"/>
</dbReference>
<evidence type="ECO:0000256" key="3">
    <source>
        <dbReference type="ARBA" id="ARBA00023002"/>
    </source>
</evidence>
<dbReference type="GO" id="GO:0052873">
    <property type="term" value="F:FMN reductase (NADPH) activity"/>
    <property type="evidence" value="ECO:0007669"/>
    <property type="project" value="UniProtKB-EC"/>
</dbReference>